<keyword evidence="8" id="KW-0594">Phospholipid biosynthesis</keyword>
<keyword evidence="7" id="KW-0865">Zymogen</keyword>
<evidence type="ECO:0000256" key="9">
    <source>
        <dbReference type="ARBA" id="ARBA00023239"/>
    </source>
</evidence>
<dbReference type="STRING" id="360105.CCV52592_1320"/>
<evidence type="ECO:0000256" key="12">
    <source>
        <dbReference type="ARBA" id="ARBA00024326"/>
    </source>
</evidence>
<evidence type="ECO:0000256" key="1">
    <source>
        <dbReference type="ARBA" id="ARBA00001928"/>
    </source>
</evidence>
<evidence type="ECO:0000256" key="4">
    <source>
        <dbReference type="ARBA" id="ARBA00022516"/>
    </source>
</evidence>
<gene>
    <name evidence="13" type="primary">psd</name>
    <name evidence="13" type="ORF">CCV52592_1320</name>
</gene>
<dbReference type="OrthoDB" id="9802030at2"/>
<keyword evidence="4" id="KW-0444">Lipid biosynthesis</keyword>
<evidence type="ECO:0000256" key="2">
    <source>
        <dbReference type="ARBA" id="ARBA00005189"/>
    </source>
</evidence>
<dbReference type="RefSeq" id="WP_011992075.1">
    <property type="nucleotide sequence ID" value="NC_009715.2"/>
</dbReference>
<keyword evidence="10" id="KW-1208">Phospholipid metabolism</keyword>
<dbReference type="InterPro" id="IPR003817">
    <property type="entry name" value="PS_Dcarbxylase"/>
</dbReference>
<dbReference type="AlphaFoldDB" id="A7GXI7"/>
<evidence type="ECO:0000256" key="5">
    <source>
        <dbReference type="ARBA" id="ARBA00022793"/>
    </source>
</evidence>
<evidence type="ECO:0000256" key="7">
    <source>
        <dbReference type="ARBA" id="ARBA00023145"/>
    </source>
</evidence>
<proteinExistence type="predicted"/>
<evidence type="ECO:0000256" key="3">
    <source>
        <dbReference type="ARBA" id="ARBA00012243"/>
    </source>
</evidence>
<dbReference type="PANTHER" id="PTHR10067">
    <property type="entry name" value="PHOSPHATIDYLSERINE DECARBOXYLASE"/>
    <property type="match status" value="1"/>
</dbReference>
<dbReference type="UniPathway" id="UPA00558"/>
<dbReference type="GO" id="GO:0004609">
    <property type="term" value="F:phosphatidylserine decarboxylase activity"/>
    <property type="evidence" value="ECO:0007669"/>
    <property type="project" value="UniProtKB-EC"/>
</dbReference>
<evidence type="ECO:0000313" key="14">
    <source>
        <dbReference type="Proteomes" id="UP000006380"/>
    </source>
</evidence>
<dbReference type="PANTHER" id="PTHR10067:SF6">
    <property type="entry name" value="PHOSPHATIDYLSERINE DECARBOXYLASE PROENZYME, MITOCHONDRIAL"/>
    <property type="match status" value="1"/>
</dbReference>
<comment type="pathway">
    <text evidence="12">Phospholipid metabolism; phosphatidylethanolamine biosynthesis.</text>
</comment>
<name>A7GXI7_CAMC5</name>
<evidence type="ECO:0000313" key="13">
    <source>
        <dbReference type="EMBL" id="EAT99475.2"/>
    </source>
</evidence>
<dbReference type="EMBL" id="CP000767">
    <property type="protein sequence ID" value="EAT99475.2"/>
    <property type="molecule type" value="Genomic_DNA"/>
</dbReference>
<comment type="pathway">
    <text evidence="2">Lipid metabolism.</text>
</comment>
<dbReference type="HOGENOM" id="CLU_029061_4_0_7"/>
<evidence type="ECO:0000256" key="11">
    <source>
        <dbReference type="ARBA" id="ARBA00023317"/>
    </source>
</evidence>
<evidence type="ECO:0000256" key="10">
    <source>
        <dbReference type="ARBA" id="ARBA00023264"/>
    </source>
</evidence>
<dbReference type="GO" id="GO:0006646">
    <property type="term" value="P:phosphatidylethanolamine biosynthetic process"/>
    <property type="evidence" value="ECO:0007669"/>
    <property type="project" value="UniProtKB-UniPathway"/>
</dbReference>
<protein>
    <recommendedName>
        <fullName evidence="3">phosphatidylserine decarboxylase</fullName>
        <ecNumber evidence="3">4.1.1.65</ecNumber>
    </recommendedName>
</protein>
<dbReference type="InterPro" id="IPR033177">
    <property type="entry name" value="PSD-B"/>
</dbReference>
<dbReference type="EC" id="4.1.1.65" evidence="3"/>
<dbReference type="KEGG" id="ccv:CCV52592_1320"/>
<organism evidence="13 14">
    <name type="scientific">Campylobacter curvus (strain 525.92)</name>
    <dbReference type="NCBI Taxonomy" id="360105"/>
    <lineage>
        <taxon>Bacteria</taxon>
        <taxon>Pseudomonadati</taxon>
        <taxon>Campylobacterota</taxon>
        <taxon>Epsilonproteobacteria</taxon>
        <taxon>Campylobacterales</taxon>
        <taxon>Campylobacteraceae</taxon>
        <taxon>Campylobacter</taxon>
    </lineage>
</organism>
<evidence type="ECO:0000256" key="6">
    <source>
        <dbReference type="ARBA" id="ARBA00023098"/>
    </source>
</evidence>
<dbReference type="NCBIfam" id="TIGR00163">
    <property type="entry name" value="PS_decarb"/>
    <property type="match status" value="1"/>
</dbReference>
<keyword evidence="6" id="KW-0443">Lipid metabolism</keyword>
<keyword evidence="11" id="KW-0670">Pyruvate</keyword>
<evidence type="ECO:0000256" key="8">
    <source>
        <dbReference type="ARBA" id="ARBA00023209"/>
    </source>
</evidence>
<reference evidence="13" key="1">
    <citation type="submission" date="2016-07" db="EMBL/GenBank/DDBJ databases">
        <title>Comparative genomics of the Campylobacter concisus group.</title>
        <authorList>
            <person name="Miller W.G."/>
            <person name="Yee E."/>
            <person name="Chapman M.H."/>
            <person name="Huynh S."/>
            <person name="Bono J.L."/>
            <person name="On S.L.W."/>
            <person name="StLeger J."/>
            <person name="Foster G."/>
            <person name="Parker C.T."/>
        </authorList>
    </citation>
    <scope>NUCLEOTIDE SEQUENCE</scope>
    <source>
        <strain evidence="13">525.92</strain>
    </source>
</reference>
<dbReference type="Proteomes" id="UP000006380">
    <property type="component" value="Chromosome"/>
</dbReference>
<keyword evidence="14" id="KW-1185">Reference proteome</keyword>
<accession>A7GXI7</accession>
<comment type="cofactor">
    <cofactor evidence="1">
        <name>pyruvate</name>
        <dbReference type="ChEBI" id="CHEBI:15361"/>
    </cofactor>
</comment>
<sequence>MSDNTFSRIFGIISRFEFIKPVQERINSQYVKFFKINMSEFKDVSEYKSLNELFTRSLLKPREFDTADEIFISPCDGTCLSVGSSERSKAFSIKGMSYDIKELLGTAMSEAADAQYDFANIYLSPKDYHHYHAPCDLQIKRAVYIPGKLYSVAVKWLKKVESLYTKNERVALECEMSGGRRLWLVFVGALNVGKMKFVFDERIQTNAMADFTQIYEYENLKFKKGDRLGNFELGSTIVIISEHGSIEYNLFEGKELKFAESIGLIKF</sequence>
<dbReference type="Pfam" id="PF02666">
    <property type="entry name" value="PS_Dcarbxylase"/>
    <property type="match status" value="1"/>
</dbReference>
<dbReference type="NCBIfam" id="NF003038">
    <property type="entry name" value="PRK03934.1"/>
    <property type="match status" value="1"/>
</dbReference>
<keyword evidence="5" id="KW-0210">Decarboxylase</keyword>
<keyword evidence="9 13" id="KW-0456">Lyase</keyword>